<name>M5RUB6_9BACT</name>
<evidence type="ECO:0000313" key="3">
    <source>
        <dbReference type="Proteomes" id="UP000011991"/>
    </source>
</evidence>
<feature type="transmembrane region" description="Helical" evidence="1">
    <location>
        <begin position="41"/>
        <end position="63"/>
    </location>
</feature>
<keyword evidence="3" id="KW-1185">Reference proteome</keyword>
<dbReference type="OrthoDB" id="242611at2"/>
<gene>
    <name evidence="2" type="ORF">RMSM_04098</name>
</gene>
<evidence type="ECO:0000256" key="1">
    <source>
        <dbReference type="SAM" id="Phobius"/>
    </source>
</evidence>
<dbReference type="Proteomes" id="UP000011991">
    <property type="component" value="Unassembled WGS sequence"/>
</dbReference>
<feature type="transmembrane region" description="Helical" evidence="1">
    <location>
        <begin position="12"/>
        <end position="29"/>
    </location>
</feature>
<organism evidence="2 3">
    <name type="scientific">Rhodopirellula maiorica SM1</name>
    <dbReference type="NCBI Taxonomy" id="1265738"/>
    <lineage>
        <taxon>Bacteria</taxon>
        <taxon>Pseudomonadati</taxon>
        <taxon>Planctomycetota</taxon>
        <taxon>Planctomycetia</taxon>
        <taxon>Pirellulales</taxon>
        <taxon>Pirellulaceae</taxon>
        <taxon>Novipirellula</taxon>
    </lineage>
</organism>
<reference evidence="2 3" key="1">
    <citation type="journal article" date="2013" name="Mar. Genomics">
        <title>Expression of sulfatases in Rhodopirellula baltica and the diversity of sulfatases in the genus Rhodopirellula.</title>
        <authorList>
            <person name="Wegner C.E."/>
            <person name="Richter-Heitmann T."/>
            <person name="Klindworth A."/>
            <person name="Klockow C."/>
            <person name="Richter M."/>
            <person name="Achstetter T."/>
            <person name="Glockner F.O."/>
            <person name="Harder J."/>
        </authorList>
    </citation>
    <scope>NUCLEOTIDE SEQUENCE [LARGE SCALE GENOMIC DNA]</scope>
    <source>
        <strain evidence="2 3">SM1</strain>
    </source>
</reference>
<dbReference type="EMBL" id="ANOG01000590">
    <property type="protein sequence ID" value="EMI18982.1"/>
    <property type="molecule type" value="Genomic_DNA"/>
</dbReference>
<protein>
    <submittedName>
        <fullName evidence="2">Membrane protein</fullName>
    </submittedName>
</protein>
<evidence type="ECO:0000313" key="2">
    <source>
        <dbReference type="EMBL" id="EMI18982.1"/>
    </source>
</evidence>
<dbReference type="PATRIC" id="fig|1265738.3.peg.4103"/>
<keyword evidence="1" id="KW-0472">Membrane</keyword>
<sequence>MSLSIDVSRKLLWPAVLSIVFIIARSNWWDSWGHDNSWVGLLVSPIIISFVAAIIVRLTAVGFRSEALEFLSRRRYDLISRSDAKQLSDSIEPLAESIKEITRMNRGPFGPLSRDYLLGAAALVVTILFTGPLGAILTRVLTMMP</sequence>
<keyword evidence="1" id="KW-1133">Transmembrane helix</keyword>
<feature type="transmembrane region" description="Helical" evidence="1">
    <location>
        <begin position="116"/>
        <end position="137"/>
    </location>
</feature>
<dbReference type="AlphaFoldDB" id="M5RUB6"/>
<keyword evidence="1" id="KW-0812">Transmembrane</keyword>
<comment type="caution">
    <text evidence="2">The sequence shown here is derived from an EMBL/GenBank/DDBJ whole genome shotgun (WGS) entry which is preliminary data.</text>
</comment>
<accession>M5RUB6</accession>
<proteinExistence type="predicted"/>